<dbReference type="AlphaFoldDB" id="W2SWY2"/>
<protein>
    <submittedName>
        <fullName evidence="2">Uncharacterized protein</fullName>
    </submittedName>
</protein>
<dbReference type="KEGG" id="nai:NECAME_18458"/>
<accession>W2SWY2</accession>
<keyword evidence="3" id="KW-1185">Reference proteome</keyword>
<name>W2SWY2_NECAM</name>
<sequence length="62" mass="6971">MGRFVAVFILISLFHGSWMFNRTSATEKITVSSIIDDRYLATVHIEVHSQHNGIQCSCSVDT</sequence>
<organism evidence="2 3">
    <name type="scientific">Necator americanus</name>
    <name type="common">Human hookworm</name>
    <dbReference type="NCBI Taxonomy" id="51031"/>
    <lineage>
        <taxon>Eukaryota</taxon>
        <taxon>Metazoa</taxon>
        <taxon>Ecdysozoa</taxon>
        <taxon>Nematoda</taxon>
        <taxon>Chromadorea</taxon>
        <taxon>Rhabditida</taxon>
        <taxon>Rhabditina</taxon>
        <taxon>Rhabditomorpha</taxon>
        <taxon>Strongyloidea</taxon>
        <taxon>Ancylostomatidae</taxon>
        <taxon>Bunostominae</taxon>
        <taxon>Necator</taxon>
    </lineage>
</organism>
<evidence type="ECO:0000313" key="3">
    <source>
        <dbReference type="Proteomes" id="UP000053676"/>
    </source>
</evidence>
<feature type="signal peptide" evidence="1">
    <location>
        <begin position="1"/>
        <end position="19"/>
    </location>
</feature>
<proteinExistence type="predicted"/>
<dbReference type="Proteomes" id="UP000053676">
    <property type="component" value="Unassembled WGS sequence"/>
</dbReference>
<dbReference type="EMBL" id="KI661476">
    <property type="protein sequence ID" value="ETN73212.1"/>
    <property type="molecule type" value="Genomic_DNA"/>
</dbReference>
<evidence type="ECO:0000313" key="2">
    <source>
        <dbReference type="EMBL" id="ETN73212.1"/>
    </source>
</evidence>
<gene>
    <name evidence="2" type="ORF">NECAME_18458</name>
</gene>
<reference evidence="3" key="1">
    <citation type="journal article" date="2014" name="Nat. Genet.">
        <title>Genome of the human hookworm Necator americanus.</title>
        <authorList>
            <person name="Tang Y.T."/>
            <person name="Gao X."/>
            <person name="Rosa B.A."/>
            <person name="Abubucker S."/>
            <person name="Hallsworth-Pepin K."/>
            <person name="Martin J."/>
            <person name="Tyagi R."/>
            <person name="Heizer E."/>
            <person name="Zhang X."/>
            <person name="Bhonagiri-Palsikar V."/>
            <person name="Minx P."/>
            <person name="Warren W.C."/>
            <person name="Wang Q."/>
            <person name="Zhan B."/>
            <person name="Hotez P.J."/>
            <person name="Sternberg P.W."/>
            <person name="Dougall A."/>
            <person name="Gaze S.T."/>
            <person name="Mulvenna J."/>
            <person name="Sotillo J."/>
            <person name="Ranganathan S."/>
            <person name="Rabelo E.M."/>
            <person name="Wilson R.K."/>
            <person name="Felgner P.L."/>
            <person name="Bethony J."/>
            <person name="Hawdon J.M."/>
            <person name="Gasser R.B."/>
            <person name="Loukas A."/>
            <person name="Mitreva M."/>
        </authorList>
    </citation>
    <scope>NUCLEOTIDE SEQUENCE [LARGE SCALE GENOMIC DNA]</scope>
</reference>
<keyword evidence="1" id="KW-0732">Signal</keyword>
<feature type="chain" id="PRO_5004824673" evidence="1">
    <location>
        <begin position="20"/>
        <end position="62"/>
    </location>
</feature>
<evidence type="ECO:0000256" key="1">
    <source>
        <dbReference type="SAM" id="SignalP"/>
    </source>
</evidence>